<organism evidence="2 3">
    <name type="scientific">Pelagibacterium lentulum</name>
    <dbReference type="NCBI Taxonomy" id="2029865"/>
    <lineage>
        <taxon>Bacteria</taxon>
        <taxon>Pseudomonadati</taxon>
        <taxon>Pseudomonadota</taxon>
        <taxon>Alphaproteobacteria</taxon>
        <taxon>Hyphomicrobiales</taxon>
        <taxon>Devosiaceae</taxon>
        <taxon>Pelagibacterium</taxon>
    </lineage>
</organism>
<dbReference type="EMBL" id="BMKB01000007">
    <property type="protein sequence ID" value="GGA61019.1"/>
    <property type="molecule type" value="Genomic_DNA"/>
</dbReference>
<protein>
    <recommendedName>
        <fullName evidence="1">Putative membrane protein insertion efficiency factor</fullName>
    </recommendedName>
</protein>
<comment type="similarity">
    <text evidence="1">Belongs to the UPF0161 family.</text>
</comment>
<dbReference type="SMART" id="SM01234">
    <property type="entry name" value="Haemolytic"/>
    <property type="match status" value="1"/>
</dbReference>
<gene>
    <name evidence="2" type="ORF">GCM10011499_34130</name>
</gene>
<accession>A0A916RKS1</accession>
<sequence length="111" mass="13230">MIAKFWALVDLPFKWTAYVLIQIYRYSLSAFTGRQCRHLPTCSEFTRDAIMAHGFWPGGWMGAARIWRCRPRGTHGYDPVPQRLPEGARWYLPWRYGRWRGDKKHEHEPHA</sequence>
<keyword evidence="1" id="KW-0472">Membrane</keyword>
<dbReference type="OrthoDB" id="9801753at2"/>
<comment type="function">
    <text evidence="1">Could be involved in insertion of integral membrane proteins into the membrane.</text>
</comment>
<dbReference type="PANTHER" id="PTHR33383">
    <property type="entry name" value="MEMBRANE PROTEIN INSERTION EFFICIENCY FACTOR-RELATED"/>
    <property type="match status" value="1"/>
</dbReference>
<dbReference type="AlphaFoldDB" id="A0A916RKS1"/>
<dbReference type="Pfam" id="PF01809">
    <property type="entry name" value="YidD"/>
    <property type="match status" value="1"/>
</dbReference>
<dbReference type="GO" id="GO:0005886">
    <property type="term" value="C:plasma membrane"/>
    <property type="evidence" value="ECO:0007669"/>
    <property type="project" value="UniProtKB-SubCell"/>
</dbReference>
<dbReference type="RefSeq" id="WP_127071593.1">
    <property type="nucleotide sequence ID" value="NZ_BMKB01000007.1"/>
</dbReference>
<name>A0A916RKS1_9HYPH</name>
<dbReference type="Proteomes" id="UP000596977">
    <property type="component" value="Unassembled WGS sequence"/>
</dbReference>
<keyword evidence="1" id="KW-1003">Cell membrane</keyword>
<dbReference type="HAMAP" id="MF_00386">
    <property type="entry name" value="UPF0161_YidD"/>
    <property type="match status" value="1"/>
</dbReference>
<keyword evidence="3" id="KW-1185">Reference proteome</keyword>
<proteinExistence type="inferred from homology"/>
<evidence type="ECO:0000313" key="2">
    <source>
        <dbReference type="EMBL" id="GGA61019.1"/>
    </source>
</evidence>
<dbReference type="InterPro" id="IPR002696">
    <property type="entry name" value="Membr_insert_effic_factor_YidD"/>
</dbReference>
<comment type="subcellular location">
    <subcellularLocation>
        <location evidence="1">Cell membrane</location>
        <topology evidence="1">Peripheral membrane protein</topology>
        <orientation evidence="1">Cytoplasmic side</orientation>
    </subcellularLocation>
</comment>
<comment type="caution">
    <text evidence="2">The sequence shown here is derived from an EMBL/GenBank/DDBJ whole genome shotgun (WGS) entry which is preliminary data.</text>
</comment>
<dbReference type="NCBIfam" id="TIGR00278">
    <property type="entry name" value="membrane protein insertion efficiency factor YidD"/>
    <property type="match status" value="1"/>
</dbReference>
<evidence type="ECO:0000256" key="1">
    <source>
        <dbReference type="HAMAP-Rule" id="MF_00386"/>
    </source>
</evidence>
<evidence type="ECO:0000313" key="3">
    <source>
        <dbReference type="Proteomes" id="UP000596977"/>
    </source>
</evidence>
<dbReference type="PANTHER" id="PTHR33383:SF1">
    <property type="entry name" value="MEMBRANE PROTEIN INSERTION EFFICIENCY FACTOR-RELATED"/>
    <property type="match status" value="1"/>
</dbReference>
<reference evidence="2 3" key="1">
    <citation type="journal article" date="2014" name="Int. J. Syst. Evol. Microbiol.">
        <title>Complete genome sequence of Corynebacterium casei LMG S-19264T (=DSM 44701T), isolated from a smear-ripened cheese.</title>
        <authorList>
            <consortium name="US DOE Joint Genome Institute (JGI-PGF)"/>
            <person name="Walter F."/>
            <person name="Albersmeier A."/>
            <person name="Kalinowski J."/>
            <person name="Ruckert C."/>
        </authorList>
    </citation>
    <scope>NUCLEOTIDE SEQUENCE [LARGE SCALE GENOMIC DNA]</scope>
    <source>
        <strain evidence="2 3">CGMCC 1.15896</strain>
    </source>
</reference>